<keyword evidence="3 5" id="KW-0479">Metal-binding</keyword>
<dbReference type="Pfam" id="PF00067">
    <property type="entry name" value="p450"/>
    <property type="match status" value="1"/>
</dbReference>
<evidence type="ECO:0000256" key="1">
    <source>
        <dbReference type="ARBA" id="ARBA00001971"/>
    </source>
</evidence>
<sequence length="433" mass="48036">MVRAKTGLGGMADRLGGMVDLARDQFSGLEGLYRRFGPVCRLGGYTYLLGPEANQFVFAHSELFSWREAFDVLVPVDGETAMIVSDGDDHHRRRRLVQPAFTRRRIDGYVAIMATHARKTVDSWHPGSEIDLYQEFRRAIRHGTITALFGERLAADEPVFGAQLQIALDLLDQSPLLLPIRKNLPAYKRAITAREKVRDLVQTEVDRRRSADEDSADVLTALVRGRDEDGSGLSDLEIADQVISLIAAGYETTSAAMAWATRAVLVDPAIFEQARAEVAAAVPAGRDLTADDLPQLSYLDNVVSETLRLYPPGPIDLRKSISAFDFEGHHIPAGTSIIISPYVTHRLPELWPEPTRFDPSRWSHQRKPAPYEYLPFGGGTHRCIGSMFATTEVKTMLAHFVRERRVELLSTSDAAVGLATMRPKHGIPARVLS</sequence>
<dbReference type="SUPFAM" id="SSF48264">
    <property type="entry name" value="Cytochrome P450"/>
    <property type="match status" value="1"/>
</dbReference>
<dbReference type="InterPro" id="IPR050121">
    <property type="entry name" value="Cytochrome_P450_monoxygenase"/>
</dbReference>
<dbReference type="RefSeq" id="WP_344314244.1">
    <property type="nucleotide sequence ID" value="NZ_BAAANY010000032.1"/>
</dbReference>
<evidence type="ECO:0000256" key="3">
    <source>
        <dbReference type="ARBA" id="ARBA00022723"/>
    </source>
</evidence>
<comment type="caution">
    <text evidence="6">The sequence shown here is derived from an EMBL/GenBank/DDBJ whole genome shotgun (WGS) entry which is preliminary data.</text>
</comment>
<comment type="cofactor">
    <cofactor evidence="1">
        <name>heme</name>
        <dbReference type="ChEBI" id="CHEBI:30413"/>
    </cofactor>
</comment>
<dbReference type="Proteomes" id="UP001500618">
    <property type="component" value="Unassembled WGS sequence"/>
</dbReference>
<dbReference type="PANTHER" id="PTHR24305">
    <property type="entry name" value="CYTOCHROME P450"/>
    <property type="match status" value="1"/>
</dbReference>
<keyword evidence="5" id="KW-0503">Monooxygenase</keyword>
<keyword evidence="5" id="KW-0560">Oxidoreductase</keyword>
<reference evidence="6 7" key="1">
    <citation type="journal article" date="2019" name="Int. J. Syst. Evol. Microbiol.">
        <title>The Global Catalogue of Microorganisms (GCM) 10K type strain sequencing project: providing services to taxonomists for standard genome sequencing and annotation.</title>
        <authorList>
            <consortium name="The Broad Institute Genomics Platform"/>
            <consortium name="The Broad Institute Genome Sequencing Center for Infectious Disease"/>
            <person name="Wu L."/>
            <person name="Ma J."/>
        </authorList>
    </citation>
    <scope>NUCLEOTIDE SEQUENCE [LARGE SCALE GENOMIC DNA]</scope>
    <source>
        <strain evidence="6 7">JCM 14718</strain>
    </source>
</reference>
<evidence type="ECO:0000313" key="6">
    <source>
        <dbReference type="EMBL" id="GAA1708599.1"/>
    </source>
</evidence>
<proteinExistence type="inferred from homology"/>
<keyword evidence="4 5" id="KW-0408">Iron</keyword>
<evidence type="ECO:0000256" key="2">
    <source>
        <dbReference type="ARBA" id="ARBA00010617"/>
    </source>
</evidence>
<accession>A0ABN2INQ9</accession>
<dbReference type="PRINTS" id="PR00385">
    <property type="entry name" value="P450"/>
</dbReference>
<dbReference type="PROSITE" id="PS00086">
    <property type="entry name" value="CYTOCHROME_P450"/>
    <property type="match status" value="1"/>
</dbReference>
<dbReference type="InterPro" id="IPR036396">
    <property type="entry name" value="Cyt_P450_sf"/>
</dbReference>
<name>A0ABN2INQ9_9ACTN</name>
<dbReference type="EMBL" id="BAAANY010000032">
    <property type="protein sequence ID" value="GAA1708599.1"/>
    <property type="molecule type" value="Genomic_DNA"/>
</dbReference>
<dbReference type="PANTHER" id="PTHR24305:SF166">
    <property type="entry name" value="CYTOCHROME P450 12A4, MITOCHONDRIAL-RELATED"/>
    <property type="match status" value="1"/>
</dbReference>
<keyword evidence="7" id="KW-1185">Reference proteome</keyword>
<dbReference type="InterPro" id="IPR002403">
    <property type="entry name" value="Cyt_P450_E_grp-IV"/>
</dbReference>
<dbReference type="PRINTS" id="PR00465">
    <property type="entry name" value="EP450IV"/>
</dbReference>
<organism evidence="6 7">
    <name type="scientific">Fodinicola feengrottensis</name>
    <dbReference type="NCBI Taxonomy" id="435914"/>
    <lineage>
        <taxon>Bacteria</taxon>
        <taxon>Bacillati</taxon>
        <taxon>Actinomycetota</taxon>
        <taxon>Actinomycetes</taxon>
        <taxon>Mycobacteriales</taxon>
        <taxon>Fodinicola</taxon>
    </lineage>
</organism>
<evidence type="ECO:0000313" key="7">
    <source>
        <dbReference type="Proteomes" id="UP001500618"/>
    </source>
</evidence>
<comment type="similarity">
    <text evidence="2 5">Belongs to the cytochrome P450 family.</text>
</comment>
<dbReference type="Gene3D" id="1.10.630.10">
    <property type="entry name" value="Cytochrome P450"/>
    <property type="match status" value="1"/>
</dbReference>
<dbReference type="InterPro" id="IPR001128">
    <property type="entry name" value="Cyt_P450"/>
</dbReference>
<keyword evidence="5" id="KW-0349">Heme</keyword>
<evidence type="ECO:0000256" key="5">
    <source>
        <dbReference type="RuleBase" id="RU000461"/>
    </source>
</evidence>
<gene>
    <name evidence="6" type="ORF">GCM10009765_67680</name>
</gene>
<evidence type="ECO:0000256" key="4">
    <source>
        <dbReference type="ARBA" id="ARBA00023004"/>
    </source>
</evidence>
<protein>
    <submittedName>
        <fullName evidence="6">Cytochrome P450</fullName>
    </submittedName>
</protein>
<dbReference type="InterPro" id="IPR017972">
    <property type="entry name" value="Cyt_P450_CS"/>
</dbReference>